<dbReference type="EMBL" id="JGZU01000019">
    <property type="protein sequence ID" value="KFJ04281.1"/>
    <property type="molecule type" value="Genomic_DNA"/>
</dbReference>
<sequence length="200" mass="21311">MLNAFSLAAALAASFAYWLSVSRKARSLQHIQTDHHAAPNEDMPAVTTVLEMIAVAVRQGASVPKAVWAVGKSVGGELGECLCNSAQSLRHGYAWDEAWRAARPDDIDHSGSKTTSDSAKSAIEGMYRDIEDALADAWNMGVSPVGRLEAAIERADAAERSAIEQSAARLTVRLLLPTGLCFLPAFLCIAVIPSIASFVM</sequence>
<dbReference type="RefSeq" id="WP_026642400.1">
    <property type="nucleotide sequence ID" value="NZ_JGZU01000019.1"/>
</dbReference>
<proteinExistence type="predicted"/>
<evidence type="ECO:0000313" key="2">
    <source>
        <dbReference type="Proteomes" id="UP000029080"/>
    </source>
</evidence>
<reference evidence="1 2" key="1">
    <citation type="submission" date="2014-03" db="EMBL/GenBank/DDBJ databases">
        <title>Genomics of Bifidobacteria.</title>
        <authorList>
            <person name="Ventura M."/>
            <person name="Milani C."/>
            <person name="Lugli G.A."/>
        </authorList>
    </citation>
    <scope>NUCLEOTIDE SEQUENCE [LARGE SCALE GENOMIC DNA]</scope>
    <source>
        <strain evidence="1 2">JCM 13495</strain>
    </source>
</reference>
<name>A0A087E930_9BIFI</name>
<accession>A0A087E930</accession>
<evidence type="ECO:0000313" key="1">
    <source>
        <dbReference type="EMBL" id="KFJ04281.1"/>
    </source>
</evidence>
<protein>
    <submittedName>
        <fullName evidence="1">Type II secretion system protein, pilus assembly</fullName>
    </submittedName>
</protein>
<gene>
    <name evidence="1" type="ORF">BITS_1378</name>
</gene>
<organism evidence="1 2">
    <name type="scientific">Bifidobacterium tsurumiense</name>
    <dbReference type="NCBI Taxonomy" id="356829"/>
    <lineage>
        <taxon>Bacteria</taxon>
        <taxon>Bacillati</taxon>
        <taxon>Actinomycetota</taxon>
        <taxon>Actinomycetes</taxon>
        <taxon>Bifidobacteriales</taxon>
        <taxon>Bifidobacteriaceae</taxon>
        <taxon>Bifidobacterium</taxon>
    </lineage>
</organism>
<dbReference type="STRING" id="356829.BITS_1378"/>
<keyword evidence="2" id="KW-1185">Reference proteome</keyword>
<dbReference type="eggNOG" id="COG2064">
    <property type="taxonomic scope" value="Bacteria"/>
</dbReference>
<comment type="caution">
    <text evidence="1">The sequence shown here is derived from an EMBL/GenBank/DDBJ whole genome shotgun (WGS) entry which is preliminary data.</text>
</comment>
<dbReference type="AlphaFoldDB" id="A0A087E930"/>
<dbReference type="Proteomes" id="UP000029080">
    <property type="component" value="Unassembled WGS sequence"/>
</dbReference>
<dbReference type="OrthoDB" id="3267562at2"/>